<comment type="caution">
    <text evidence="2">The sequence shown here is derived from an EMBL/GenBank/DDBJ whole genome shotgun (WGS) entry which is preliminary data.</text>
</comment>
<dbReference type="InterPro" id="IPR036249">
    <property type="entry name" value="Thioredoxin-like_sf"/>
</dbReference>
<dbReference type="RefSeq" id="WP_317935035.1">
    <property type="nucleotide sequence ID" value="NZ_JAUBDH010000003.1"/>
</dbReference>
<gene>
    <name evidence="2" type="ORF">QT716_05390</name>
</gene>
<dbReference type="CDD" id="cd02947">
    <property type="entry name" value="TRX_family"/>
    <property type="match status" value="1"/>
</dbReference>
<name>A0ABU4FXR0_9BACL</name>
<sequence>MDEITSYAAWQKILSQHEALLLFVKTDHCSVCDGLYPQVEAYEKEYPFPFLYVNAAKVPEMAGQLSLFTAPVVLLFRQGKETTRFARFVPMDPLVKRLDELKEALEK</sequence>
<reference evidence="2 3" key="1">
    <citation type="submission" date="2023-06" db="EMBL/GenBank/DDBJ databases">
        <title>Sporosarcina sp. nov., isolated from Korean traditional fermented seafood 'Jeotgal'.</title>
        <authorList>
            <person name="Yang A.-I."/>
            <person name="Shin N.-R."/>
        </authorList>
    </citation>
    <scope>NUCLEOTIDE SEQUENCE [LARGE SCALE GENOMIC DNA]</scope>
    <source>
        <strain evidence="2 3">KCTC3840</strain>
    </source>
</reference>
<keyword evidence="3" id="KW-1185">Reference proteome</keyword>
<dbReference type="Pfam" id="PF00085">
    <property type="entry name" value="Thioredoxin"/>
    <property type="match status" value="1"/>
</dbReference>
<accession>A0ABU4FXR0</accession>
<dbReference type="Gene3D" id="3.40.30.10">
    <property type="entry name" value="Glutaredoxin"/>
    <property type="match status" value="1"/>
</dbReference>
<dbReference type="SUPFAM" id="SSF52833">
    <property type="entry name" value="Thioredoxin-like"/>
    <property type="match status" value="1"/>
</dbReference>
<evidence type="ECO:0000313" key="3">
    <source>
        <dbReference type="Proteomes" id="UP001280629"/>
    </source>
</evidence>
<proteinExistence type="predicted"/>
<evidence type="ECO:0000313" key="2">
    <source>
        <dbReference type="EMBL" id="MDW0109488.1"/>
    </source>
</evidence>
<protein>
    <submittedName>
        <fullName evidence="2">Thioredoxin family protein</fullName>
    </submittedName>
</protein>
<dbReference type="Proteomes" id="UP001280629">
    <property type="component" value="Unassembled WGS sequence"/>
</dbReference>
<feature type="domain" description="Thioredoxin" evidence="1">
    <location>
        <begin position="7"/>
        <end position="98"/>
    </location>
</feature>
<dbReference type="EMBL" id="JAUBDH010000003">
    <property type="protein sequence ID" value="MDW0109488.1"/>
    <property type="molecule type" value="Genomic_DNA"/>
</dbReference>
<dbReference type="InterPro" id="IPR013766">
    <property type="entry name" value="Thioredoxin_domain"/>
</dbReference>
<evidence type="ECO:0000259" key="1">
    <source>
        <dbReference type="Pfam" id="PF00085"/>
    </source>
</evidence>
<organism evidence="2 3">
    <name type="scientific">Sporosarcina aquimarina</name>
    <dbReference type="NCBI Taxonomy" id="114975"/>
    <lineage>
        <taxon>Bacteria</taxon>
        <taxon>Bacillati</taxon>
        <taxon>Bacillota</taxon>
        <taxon>Bacilli</taxon>
        <taxon>Bacillales</taxon>
        <taxon>Caryophanaceae</taxon>
        <taxon>Sporosarcina</taxon>
    </lineage>
</organism>